<proteinExistence type="predicted"/>
<sequence length="592" mass="67993">MDIVWANYNEVLNVICSQLSEASFVSIDCEFTGLRLADKTDRADTYLRETSGPDGEDEDKINDERVNSAARKVITAADQVANIQSRYSDYRLAAEAFQIIQVGVCIVLADQDVGEYVMLPYNFYVSPILPLKFGIDRRFLFQMSAAAFHLSHRFDFNKWLANGIPYLNRNEQTEIEERQLQFISQEFEDINIDQSGQKLLDSVLPGLNAWANDPNPEESWFNISVSNSYQKRIIYQTIRNSYPQLYAVGRRDFMQIRRKDKDATEHTKRSEKYDKLMSEVNQYVGIRHIFDHISRSKIPVVGHNIFVDLINIYAKFVGTLPSSVEEFAHQINSLFPTVIDTKYFGTMGDMTDTDAQHSSLREMLGNLRSVVYPVYTIHPEFTKYDNRDYMHEAGWDAWETAKLFLKQGGKYFYLDTDRSFPNSSGNFEEGDEQADRDVMMISDDATTYSRKRHEPLLHEPASMDDKIMRFAPPRPERGIRWLAESVRSEEQNWDGRDSSYQVDTADEWRVDQNVNGNAWGRFEVAPLFESASVHDEDRVMADTDTAEAAAPPLANHIGIMNPILPEFSSPVWGTIANRLRVTGTVERVLVLK</sequence>
<name>A0ACC3SU85_LIPKO</name>
<reference evidence="2" key="1">
    <citation type="journal article" date="2024" name="Front. Bioeng. Biotechnol.">
        <title>Genome-scale model development and genomic sequencing of the oleaginous clade Lipomyces.</title>
        <authorList>
            <person name="Czajka J.J."/>
            <person name="Han Y."/>
            <person name="Kim J."/>
            <person name="Mondo S.J."/>
            <person name="Hofstad B.A."/>
            <person name="Robles A."/>
            <person name="Haridas S."/>
            <person name="Riley R."/>
            <person name="LaButti K."/>
            <person name="Pangilinan J."/>
            <person name="Andreopoulos W."/>
            <person name="Lipzen A."/>
            <person name="Yan J."/>
            <person name="Wang M."/>
            <person name="Ng V."/>
            <person name="Grigoriev I.V."/>
            <person name="Spatafora J.W."/>
            <person name="Magnuson J.K."/>
            <person name="Baker S.E."/>
            <person name="Pomraning K.R."/>
        </authorList>
    </citation>
    <scope>NUCLEOTIDE SEQUENCE [LARGE SCALE GENOMIC DNA]</scope>
    <source>
        <strain evidence="2">CBS 7786</strain>
    </source>
</reference>
<gene>
    <name evidence="1" type="ORF">V1525DRAFT_390718</name>
</gene>
<dbReference type="EMBL" id="MU971427">
    <property type="protein sequence ID" value="KAK9235182.1"/>
    <property type="molecule type" value="Genomic_DNA"/>
</dbReference>
<organism evidence="1 2">
    <name type="scientific">Lipomyces kononenkoae</name>
    <name type="common">Yeast</name>
    <dbReference type="NCBI Taxonomy" id="34357"/>
    <lineage>
        <taxon>Eukaryota</taxon>
        <taxon>Fungi</taxon>
        <taxon>Dikarya</taxon>
        <taxon>Ascomycota</taxon>
        <taxon>Saccharomycotina</taxon>
        <taxon>Lipomycetes</taxon>
        <taxon>Lipomycetales</taxon>
        <taxon>Lipomycetaceae</taxon>
        <taxon>Lipomyces</taxon>
    </lineage>
</organism>
<protein>
    <submittedName>
        <fullName evidence="1">Ribonuclease H-like domain-containing protein</fullName>
    </submittedName>
</protein>
<evidence type="ECO:0000313" key="1">
    <source>
        <dbReference type="EMBL" id="KAK9235182.1"/>
    </source>
</evidence>
<comment type="caution">
    <text evidence="1">The sequence shown here is derived from an EMBL/GenBank/DDBJ whole genome shotgun (WGS) entry which is preliminary data.</text>
</comment>
<accession>A0ACC3SU85</accession>
<dbReference type="Proteomes" id="UP001433508">
    <property type="component" value="Unassembled WGS sequence"/>
</dbReference>
<evidence type="ECO:0000313" key="2">
    <source>
        <dbReference type="Proteomes" id="UP001433508"/>
    </source>
</evidence>
<keyword evidence="2" id="KW-1185">Reference proteome</keyword>